<dbReference type="InterPro" id="IPR050549">
    <property type="entry name" value="MFS_Trehalose_Transporter"/>
</dbReference>
<feature type="transmembrane region" description="Helical" evidence="6">
    <location>
        <begin position="59"/>
        <end position="76"/>
    </location>
</feature>
<dbReference type="InterPro" id="IPR036259">
    <property type="entry name" value="MFS_trans_sf"/>
</dbReference>
<dbReference type="InterPro" id="IPR005829">
    <property type="entry name" value="Sugar_transporter_CS"/>
</dbReference>
<gene>
    <name evidence="8" type="ORF">QYM36_018897</name>
</gene>
<feature type="non-terminal residue" evidence="8">
    <location>
        <position position="324"/>
    </location>
</feature>
<dbReference type="InterPro" id="IPR003663">
    <property type="entry name" value="Sugar/inositol_transpt"/>
</dbReference>
<dbReference type="PANTHER" id="PTHR48021">
    <property type="match status" value="1"/>
</dbReference>
<dbReference type="Pfam" id="PF00083">
    <property type="entry name" value="Sugar_tr"/>
    <property type="match status" value="2"/>
</dbReference>
<protein>
    <recommendedName>
        <fullName evidence="7">Major facilitator superfamily (MFS) profile domain-containing protein</fullName>
    </recommendedName>
</protein>
<feature type="transmembrane region" description="Helical" evidence="6">
    <location>
        <begin position="88"/>
        <end position="107"/>
    </location>
</feature>
<evidence type="ECO:0000259" key="7">
    <source>
        <dbReference type="PROSITE" id="PS50850"/>
    </source>
</evidence>
<comment type="caution">
    <text evidence="8">The sequence shown here is derived from an EMBL/GenBank/DDBJ whole genome shotgun (WGS) entry which is preliminary data.</text>
</comment>
<dbReference type="PANTHER" id="PTHR48021:SF1">
    <property type="entry name" value="GH07001P-RELATED"/>
    <property type="match status" value="1"/>
</dbReference>
<keyword evidence="2 6" id="KW-0812">Transmembrane</keyword>
<evidence type="ECO:0000256" key="1">
    <source>
        <dbReference type="ARBA" id="ARBA00004141"/>
    </source>
</evidence>
<dbReference type="PROSITE" id="PS00216">
    <property type="entry name" value="SUGAR_TRANSPORT_1"/>
    <property type="match status" value="1"/>
</dbReference>
<sequence length="324" mass="35077">MDDEQHRSLDRTNEEDFVSSGSSVSRTQTEIEAMLVPQLLAAASVGFGNNVLMITVGRLLCGVGGGVTSVAAPVYIGEIATPSQRGLLGSSFQLMLVTGMLLGYLLVHLYPGGGCQFFLDLSFNLYDSHDSCSGKSVYLVLRSDENGAKRALKWLRGKDYCITTELEEIQNSVAKQNIGSLTFRELSKPSILKPFTICVFLMFFSQFTGTNAIVFNLNVIFEASGGKMDSNTQSCIVGVVQVAATIISSILSDRAGRKTLLILSAFAMVICLIVLGVFFYLQKNDPALATSIGWLPLVSLMIYVTFFSIGFGPIPWAIMGELLP</sequence>
<keyword evidence="4 6" id="KW-0472">Membrane</keyword>
<dbReference type="Gene3D" id="1.20.1250.20">
    <property type="entry name" value="MFS general substrate transporter like domains"/>
    <property type="match status" value="2"/>
</dbReference>
<feature type="region of interest" description="Disordered" evidence="5">
    <location>
        <begin position="1"/>
        <end position="24"/>
    </location>
</feature>
<evidence type="ECO:0000256" key="3">
    <source>
        <dbReference type="ARBA" id="ARBA00022989"/>
    </source>
</evidence>
<dbReference type="AlphaFoldDB" id="A0AA88KR94"/>
<dbReference type="PROSITE" id="PS00217">
    <property type="entry name" value="SUGAR_TRANSPORT_2"/>
    <property type="match status" value="1"/>
</dbReference>
<accession>A0AA88KR94</accession>
<comment type="subcellular location">
    <subcellularLocation>
        <location evidence="1">Membrane</location>
        <topology evidence="1">Multi-pass membrane protein</topology>
    </subcellularLocation>
</comment>
<organism evidence="8 9">
    <name type="scientific">Artemia franciscana</name>
    <name type="common">Brine shrimp</name>
    <name type="synonym">Artemia sanfranciscana</name>
    <dbReference type="NCBI Taxonomy" id="6661"/>
    <lineage>
        <taxon>Eukaryota</taxon>
        <taxon>Metazoa</taxon>
        <taxon>Ecdysozoa</taxon>
        <taxon>Arthropoda</taxon>
        <taxon>Crustacea</taxon>
        <taxon>Branchiopoda</taxon>
        <taxon>Anostraca</taxon>
        <taxon>Artemiidae</taxon>
        <taxon>Artemia</taxon>
    </lineage>
</organism>
<reference evidence="8" key="1">
    <citation type="submission" date="2023-07" db="EMBL/GenBank/DDBJ databases">
        <title>Chromosome-level genome assembly of Artemia franciscana.</title>
        <authorList>
            <person name="Jo E."/>
        </authorList>
    </citation>
    <scope>NUCLEOTIDE SEQUENCE</scope>
    <source>
        <tissue evidence="8">Whole body</tissue>
    </source>
</reference>
<evidence type="ECO:0000256" key="4">
    <source>
        <dbReference type="ARBA" id="ARBA00023136"/>
    </source>
</evidence>
<feature type="domain" description="Major facilitator superfamily (MFS) profile" evidence="7">
    <location>
        <begin position="1"/>
        <end position="324"/>
    </location>
</feature>
<evidence type="ECO:0000256" key="5">
    <source>
        <dbReference type="SAM" id="MobiDB-lite"/>
    </source>
</evidence>
<evidence type="ECO:0000313" key="9">
    <source>
        <dbReference type="Proteomes" id="UP001187531"/>
    </source>
</evidence>
<keyword evidence="3 6" id="KW-1133">Transmembrane helix</keyword>
<dbReference type="EMBL" id="JAVRJZ010000309">
    <property type="protein sequence ID" value="KAK2702493.1"/>
    <property type="molecule type" value="Genomic_DNA"/>
</dbReference>
<evidence type="ECO:0000256" key="2">
    <source>
        <dbReference type="ARBA" id="ARBA00022692"/>
    </source>
</evidence>
<evidence type="ECO:0000256" key="6">
    <source>
        <dbReference type="SAM" id="Phobius"/>
    </source>
</evidence>
<feature type="transmembrane region" description="Helical" evidence="6">
    <location>
        <begin position="194"/>
        <end position="219"/>
    </location>
</feature>
<proteinExistence type="predicted"/>
<feature type="transmembrane region" description="Helical" evidence="6">
    <location>
        <begin position="293"/>
        <end position="318"/>
    </location>
</feature>
<keyword evidence="9" id="KW-1185">Reference proteome</keyword>
<dbReference type="Proteomes" id="UP001187531">
    <property type="component" value="Unassembled WGS sequence"/>
</dbReference>
<dbReference type="InterPro" id="IPR005828">
    <property type="entry name" value="MFS_sugar_transport-like"/>
</dbReference>
<dbReference type="PROSITE" id="PS50850">
    <property type="entry name" value="MFS"/>
    <property type="match status" value="1"/>
</dbReference>
<name>A0AA88KR94_ARTSF</name>
<dbReference type="SUPFAM" id="SSF103473">
    <property type="entry name" value="MFS general substrate transporter"/>
    <property type="match status" value="1"/>
</dbReference>
<dbReference type="GO" id="GO:0016020">
    <property type="term" value="C:membrane"/>
    <property type="evidence" value="ECO:0007669"/>
    <property type="project" value="UniProtKB-SubCell"/>
</dbReference>
<feature type="compositionally biased region" description="Basic and acidic residues" evidence="5">
    <location>
        <begin position="1"/>
        <end position="14"/>
    </location>
</feature>
<dbReference type="PRINTS" id="PR00171">
    <property type="entry name" value="SUGRTRNSPORT"/>
</dbReference>
<feature type="transmembrane region" description="Helical" evidence="6">
    <location>
        <begin position="260"/>
        <end position="281"/>
    </location>
</feature>
<dbReference type="GO" id="GO:0022857">
    <property type="term" value="F:transmembrane transporter activity"/>
    <property type="evidence" value="ECO:0007669"/>
    <property type="project" value="InterPro"/>
</dbReference>
<evidence type="ECO:0000313" key="8">
    <source>
        <dbReference type="EMBL" id="KAK2702493.1"/>
    </source>
</evidence>
<dbReference type="InterPro" id="IPR020846">
    <property type="entry name" value="MFS_dom"/>
</dbReference>